<keyword evidence="2" id="KW-0444">Lipid biosynthesis</keyword>
<comment type="similarity">
    <text evidence="6">Belongs to the acetyltransferase family. OlsB subfamily.</text>
</comment>
<evidence type="ECO:0000256" key="4">
    <source>
        <dbReference type="ARBA" id="ARBA00023098"/>
    </source>
</evidence>
<evidence type="ECO:0000256" key="7">
    <source>
        <dbReference type="ARBA" id="ARBA00039058"/>
    </source>
</evidence>
<keyword evidence="4" id="KW-0443">Lipid metabolism</keyword>
<keyword evidence="13" id="KW-1185">Reference proteome</keyword>
<gene>
    <name evidence="12" type="ORF">EUV02_08390</name>
</gene>
<evidence type="ECO:0000256" key="2">
    <source>
        <dbReference type="ARBA" id="ARBA00022516"/>
    </source>
</evidence>
<proteinExistence type="inferred from homology"/>
<evidence type="ECO:0000256" key="11">
    <source>
        <dbReference type="SAM" id="MobiDB-lite"/>
    </source>
</evidence>
<dbReference type="PANTHER" id="PTHR37323">
    <property type="entry name" value="GCN5-RELATED N-ACETYLTRANSFERASE"/>
    <property type="match status" value="1"/>
</dbReference>
<dbReference type="RefSeq" id="WP_135245795.1">
    <property type="nucleotide sequence ID" value="NZ_SIHO01000002.1"/>
</dbReference>
<keyword evidence="5" id="KW-0012">Acyltransferase</keyword>
<dbReference type="Pfam" id="PF13444">
    <property type="entry name" value="Acetyltransf_5"/>
    <property type="match status" value="1"/>
</dbReference>
<dbReference type="GO" id="GO:0043810">
    <property type="term" value="F:ornithine-acyl [acyl carrier protein] N-acyltransferase activity"/>
    <property type="evidence" value="ECO:0007669"/>
    <property type="project" value="UniProtKB-EC"/>
</dbReference>
<evidence type="ECO:0000256" key="5">
    <source>
        <dbReference type="ARBA" id="ARBA00023315"/>
    </source>
</evidence>
<evidence type="ECO:0000256" key="3">
    <source>
        <dbReference type="ARBA" id="ARBA00022679"/>
    </source>
</evidence>
<dbReference type="GO" id="GO:0006629">
    <property type="term" value="P:lipid metabolic process"/>
    <property type="evidence" value="ECO:0007669"/>
    <property type="project" value="UniProtKB-KW"/>
</dbReference>
<keyword evidence="3 12" id="KW-0808">Transferase</keyword>
<dbReference type="InterPro" id="IPR052351">
    <property type="entry name" value="Ornithine_N-alpha-AT"/>
</dbReference>
<dbReference type="EMBL" id="SIHO01000002">
    <property type="protein sequence ID" value="TFU03203.1"/>
    <property type="molecule type" value="Genomic_DNA"/>
</dbReference>
<evidence type="ECO:0000313" key="13">
    <source>
        <dbReference type="Proteomes" id="UP000297737"/>
    </source>
</evidence>
<dbReference type="SUPFAM" id="SSF55729">
    <property type="entry name" value="Acyl-CoA N-acyltransferases (Nat)"/>
    <property type="match status" value="1"/>
</dbReference>
<feature type="region of interest" description="Disordered" evidence="11">
    <location>
        <begin position="1"/>
        <end position="21"/>
    </location>
</feature>
<name>A0A4Y9EMZ4_9SPHN</name>
<sequence length="283" mass="30710">MGLPVRTPAARPGWTPAPPETPIRVGQLEVRLAQSGVEVAAAQALRYKIFYDEMGAQPTHAMLASRRDIDAHDNVCDHLLVIDHDAGVRGQVVGTYRLLRQSVAQAHGGFYSAGEYDLTPLLAQAPASGQLLELGRSCVAPAYRNATTISLLWRGIASYLQAHRIGHLFGCASLHGTDPAAHAAELSYLYHHHLAPPELRARTLPAHFVEMDRLPAERIDARATARTLPPLLKGYLRVGAMVGDGAFIDRQFNTVDVFVVMPVAQITRRYAGRFDLGADATAA</sequence>
<comment type="catalytic activity">
    <reaction evidence="10">
        <text>a (3R)-hydroxyacyl-[ACP] + L-ornithine = a lyso-ornithine lipid + holo-[ACP] + H(+)</text>
        <dbReference type="Rhea" id="RHEA:20633"/>
        <dbReference type="Rhea" id="RHEA-COMP:9685"/>
        <dbReference type="Rhea" id="RHEA-COMP:9945"/>
        <dbReference type="ChEBI" id="CHEBI:15378"/>
        <dbReference type="ChEBI" id="CHEBI:46911"/>
        <dbReference type="ChEBI" id="CHEBI:64479"/>
        <dbReference type="ChEBI" id="CHEBI:78827"/>
        <dbReference type="ChEBI" id="CHEBI:138482"/>
        <dbReference type="EC" id="2.3.2.30"/>
    </reaction>
    <physiologicalReaction direction="left-to-right" evidence="10">
        <dbReference type="Rhea" id="RHEA:20634"/>
    </physiologicalReaction>
</comment>
<comment type="pathway">
    <text evidence="1">Lipid metabolism.</text>
</comment>
<dbReference type="Proteomes" id="UP000297737">
    <property type="component" value="Unassembled WGS sequence"/>
</dbReference>
<dbReference type="EC" id="2.3.2.30" evidence="7"/>
<evidence type="ECO:0000256" key="1">
    <source>
        <dbReference type="ARBA" id="ARBA00005189"/>
    </source>
</evidence>
<dbReference type="InterPro" id="IPR016181">
    <property type="entry name" value="Acyl_CoA_acyltransferase"/>
</dbReference>
<dbReference type="PANTHER" id="PTHR37323:SF1">
    <property type="entry name" value="L-ORNITHINE N(ALPHA)-ACYLTRANSFERASE"/>
    <property type="match status" value="1"/>
</dbReference>
<protein>
    <recommendedName>
        <fullName evidence="8">L-ornithine N(alpha)-acyltransferase</fullName>
        <ecNumber evidence="7">2.3.2.30</ecNumber>
    </recommendedName>
</protein>
<reference evidence="12 13" key="1">
    <citation type="submission" date="2019-02" db="EMBL/GenBank/DDBJ databases">
        <title>Polymorphobacter sp. isolated from the lake at the Tibet of China.</title>
        <authorList>
            <person name="Li A."/>
        </authorList>
    </citation>
    <scope>NUCLEOTIDE SEQUENCE [LARGE SCALE GENOMIC DNA]</scope>
    <source>
        <strain evidence="12 13">DJ1R-1</strain>
    </source>
</reference>
<dbReference type="Gene3D" id="3.40.630.30">
    <property type="match status" value="1"/>
</dbReference>
<evidence type="ECO:0000256" key="8">
    <source>
        <dbReference type="ARBA" id="ARBA00039866"/>
    </source>
</evidence>
<evidence type="ECO:0000313" key="12">
    <source>
        <dbReference type="EMBL" id="TFU03203.1"/>
    </source>
</evidence>
<evidence type="ECO:0000256" key="9">
    <source>
        <dbReference type="ARBA" id="ARBA00045724"/>
    </source>
</evidence>
<evidence type="ECO:0000256" key="10">
    <source>
        <dbReference type="ARBA" id="ARBA00047785"/>
    </source>
</evidence>
<comment type="caution">
    <text evidence="12">The sequence shown here is derived from an EMBL/GenBank/DDBJ whole genome shotgun (WGS) entry which is preliminary data.</text>
</comment>
<organism evidence="12 13">
    <name type="scientific">Glacieibacterium arshaanense</name>
    <dbReference type="NCBI Taxonomy" id="2511025"/>
    <lineage>
        <taxon>Bacteria</taxon>
        <taxon>Pseudomonadati</taxon>
        <taxon>Pseudomonadota</taxon>
        <taxon>Alphaproteobacteria</taxon>
        <taxon>Sphingomonadales</taxon>
        <taxon>Sphingosinicellaceae</taxon>
        <taxon>Glacieibacterium</taxon>
    </lineage>
</organism>
<dbReference type="AlphaFoldDB" id="A0A4Y9EMZ4"/>
<comment type="function">
    <text evidence="9">Catalyzes the first step in the biosynthesis of ornithine lipids, which are phosphorus-free membrane lipids. Catalyzes the 3-hydroxyacyl-acyl carrier protein-dependent acylation of ornithine to form lyso-ornithine lipid (LOL).</text>
</comment>
<dbReference type="OrthoDB" id="9787072at2"/>
<accession>A0A4Y9EMZ4</accession>
<evidence type="ECO:0000256" key="6">
    <source>
        <dbReference type="ARBA" id="ARBA00038095"/>
    </source>
</evidence>